<dbReference type="Proteomes" id="UP000000366">
    <property type="component" value="Chromosome"/>
</dbReference>
<dbReference type="PANTHER" id="PTHR30143:SF0">
    <property type="entry name" value="2-KETO-4-PENTENOATE HYDRATASE"/>
    <property type="match status" value="1"/>
</dbReference>
<evidence type="ECO:0000259" key="2">
    <source>
        <dbReference type="Pfam" id="PF01557"/>
    </source>
</evidence>
<dbReference type="GO" id="GO:0005737">
    <property type="term" value="C:cytoplasm"/>
    <property type="evidence" value="ECO:0007669"/>
    <property type="project" value="TreeGrafter"/>
</dbReference>
<proteinExistence type="predicted"/>
<evidence type="ECO:0000313" key="3">
    <source>
        <dbReference type="EMBL" id="ABM95081.1"/>
    </source>
</evidence>
<keyword evidence="4" id="KW-1185">Reference proteome</keyword>
<evidence type="ECO:0000256" key="1">
    <source>
        <dbReference type="ARBA" id="ARBA00023239"/>
    </source>
</evidence>
<dbReference type="InterPro" id="IPR011234">
    <property type="entry name" value="Fumarylacetoacetase-like_C"/>
</dbReference>
<dbReference type="InterPro" id="IPR036663">
    <property type="entry name" value="Fumarylacetoacetase_C_sf"/>
</dbReference>
<dbReference type="RefSeq" id="WP_011829718.1">
    <property type="nucleotide sequence ID" value="NC_008825.1"/>
</dbReference>
<evidence type="ECO:0000313" key="4">
    <source>
        <dbReference type="Proteomes" id="UP000000366"/>
    </source>
</evidence>
<sequence>MTPSSPTSDQFLDDCSARLWAAEVACTPTALLSSSHPELDVSDAYAIQAATLRRRGMPAVGFKLGYTSAAMRAQMNIDQPNFGVLTEAHRLGVDGHTIDRGRLIHPRVEPEIALRLGRELAGAGHDRASVSRHLDAVMPALEVVDTRYPDYRFTLVDNIADNSSSAGFVTGPALPWQEGFDLGAVEVELRIDGQTVDRGRGADAMGDPLLALAWLAGFLAERGLAVPAGAVVLTGGLTRAQPAERGQFVEAGFGWLGRVQARFG</sequence>
<dbReference type="Pfam" id="PF01557">
    <property type="entry name" value="FAA_hydrolase"/>
    <property type="match status" value="1"/>
</dbReference>
<dbReference type="PANTHER" id="PTHR30143">
    <property type="entry name" value="ACID HYDRATASE"/>
    <property type="match status" value="1"/>
</dbReference>
<name>A2SHP2_METPP</name>
<dbReference type="InterPro" id="IPR050772">
    <property type="entry name" value="Hydratase-Decarb/MhpD_sf"/>
</dbReference>
<organism evidence="3 4">
    <name type="scientific">Methylibium petroleiphilum (strain ATCC BAA-1232 / LMG 22953 / PM1)</name>
    <dbReference type="NCBI Taxonomy" id="420662"/>
    <lineage>
        <taxon>Bacteria</taxon>
        <taxon>Pseudomonadati</taxon>
        <taxon>Pseudomonadota</taxon>
        <taxon>Betaproteobacteria</taxon>
        <taxon>Burkholderiales</taxon>
        <taxon>Sphaerotilaceae</taxon>
        <taxon>Methylibium</taxon>
    </lineage>
</organism>
<dbReference type="Gene3D" id="3.90.850.10">
    <property type="entry name" value="Fumarylacetoacetase-like, C-terminal domain"/>
    <property type="match status" value="1"/>
</dbReference>
<protein>
    <submittedName>
        <fullName evidence="3">4-oxalocrotonate decarboxylase</fullName>
    </submittedName>
</protein>
<gene>
    <name evidence="3" type="ordered locus">Mpe_A2125</name>
</gene>
<dbReference type="KEGG" id="mpt:Mpe_A2125"/>
<dbReference type="EMBL" id="CP000555">
    <property type="protein sequence ID" value="ABM95081.1"/>
    <property type="molecule type" value="Genomic_DNA"/>
</dbReference>
<dbReference type="SUPFAM" id="SSF56529">
    <property type="entry name" value="FAH"/>
    <property type="match status" value="1"/>
</dbReference>
<dbReference type="eggNOG" id="COG3971">
    <property type="taxonomic scope" value="Bacteria"/>
</dbReference>
<dbReference type="GO" id="GO:0008684">
    <property type="term" value="F:2-oxopent-4-enoate hydratase activity"/>
    <property type="evidence" value="ECO:0007669"/>
    <property type="project" value="TreeGrafter"/>
</dbReference>
<keyword evidence="1" id="KW-0456">Lyase</keyword>
<dbReference type="STRING" id="420662.Mpe_A2125"/>
<accession>A2SHP2</accession>
<reference evidence="3 4" key="1">
    <citation type="journal article" date="2007" name="J. Bacteriol.">
        <title>Whole-genome analysis of the methyl tert-butyl ether-degrading beta-proteobacterium Methylibium petroleiphilum PM1.</title>
        <authorList>
            <person name="Kane S.R."/>
            <person name="Chakicherla A.Y."/>
            <person name="Chain P.S.G."/>
            <person name="Schmidt R."/>
            <person name="Shin M.W."/>
            <person name="Legler T.C."/>
            <person name="Scow K.M."/>
            <person name="Larimer F.W."/>
            <person name="Lucas S.M."/>
            <person name="Richardson P.M."/>
            <person name="Hristova K.R."/>
        </authorList>
    </citation>
    <scope>NUCLEOTIDE SEQUENCE [LARGE SCALE GENOMIC DNA]</scope>
    <source>
        <strain evidence="4">ATCC BAA-1232 / LMG 22953 / PM1</strain>
    </source>
</reference>
<feature type="domain" description="Fumarylacetoacetase-like C-terminal" evidence="2">
    <location>
        <begin position="83"/>
        <end position="262"/>
    </location>
</feature>
<dbReference type="AlphaFoldDB" id="A2SHP2"/>
<dbReference type="HOGENOM" id="CLU_060136_2_0_4"/>